<gene>
    <name evidence="2" type="ORF">Pmani_029681</name>
</gene>
<evidence type="ECO:0000256" key="1">
    <source>
        <dbReference type="SAM" id="Phobius"/>
    </source>
</evidence>
<keyword evidence="1" id="KW-1133">Transmembrane helix</keyword>
<reference evidence="2" key="1">
    <citation type="submission" date="2023-11" db="EMBL/GenBank/DDBJ databases">
        <title>Genome assemblies of two species of porcelain crab, Petrolisthes cinctipes and Petrolisthes manimaculis (Anomura: Porcellanidae).</title>
        <authorList>
            <person name="Angst P."/>
        </authorList>
    </citation>
    <scope>NUCLEOTIDE SEQUENCE</scope>
    <source>
        <strain evidence="2">PB745_02</strain>
        <tissue evidence="2">Gill</tissue>
    </source>
</reference>
<keyword evidence="1" id="KW-0812">Transmembrane</keyword>
<protein>
    <submittedName>
        <fullName evidence="2">Uncharacterized protein</fullName>
    </submittedName>
</protein>
<keyword evidence="3" id="KW-1185">Reference proteome</keyword>
<evidence type="ECO:0000313" key="3">
    <source>
        <dbReference type="Proteomes" id="UP001292094"/>
    </source>
</evidence>
<name>A0AAE1NY94_9EUCA</name>
<accession>A0AAE1NY94</accession>
<proteinExistence type="predicted"/>
<comment type="caution">
    <text evidence="2">The sequence shown here is derived from an EMBL/GenBank/DDBJ whole genome shotgun (WGS) entry which is preliminary data.</text>
</comment>
<evidence type="ECO:0000313" key="2">
    <source>
        <dbReference type="EMBL" id="KAK4297923.1"/>
    </source>
</evidence>
<dbReference type="EMBL" id="JAWZYT010003544">
    <property type="protein sequence ID" value="KAK4297923.1"/>
    <property type="molecule type" value="Genomic_DNA"/>
</dbReference>
<dbReference type="AlphaFoldDB" id="A0AAE1NY94"/>
<dbReference type="Proteomes" id="UP001292094">
    <property type="component" value="Unassembled WGS sequence"/>
</dbReference>
<feature type="transmembrane region" description="Helical" evidence="1">
    <location>
        <begin position="42"/>
        <end position="61"/>
    </location>
</feature>
<organism evidence="2 3">
    <name type="scientific">Petrolisthes manimaculis</name>
    <dbReference type="NCBI Taxonomy" id="1843537"/>
    <lineage>
        <taxon>Eukaryota</taxon>
        <taxon>Metazoa</taxon>
        <taxon>Ecdysozoa</taxon>
        <taxon>Arthropoda</taxon>
        <taxon>Crustacea</taxon>
        <taxon>Multicrustacea</taxon>
        <taxon>Malacostraca</taxon>
        <taxon>Eumalacostraca</taxon>
        <taxon>Eucarida</taxon>
        <taxon>Decapoda</taxon>
        <taxon>Pleocyemata</taxon>
        <taxon>Anomura</taxon>
        <taxon>Galatheoidea</taxon>
        <taxon>Porcellanidae</taxon>
        <taxon>Petrolisthes</taxon>
    </lineage>
</organism>
<keyword evidence="1" id="KW-0472">Membrane</keyword>
<sequence>MSRGFQWRRRPQLLQVVLLLSWAGQKNQHSLCHPLHLNTHSVIYYISTLTLIHSISTLILIHSVIHYISTLTVIHYIQHSLCHPLHLNTPSSL</sequence>